<organism evidence="2 3">
    <name type="scientific">Candidatus Edwardsbacteria bacterium GWF2_54_11</name>
    <dbReference type="NCBI Taxonomy" id="1817851"/>
    <lineage>
        <taxon>Bacteria</taxon>
        <taxon>Candidatus Edwardsiibacteriota</taxon>
    </lineage>
</organism>
<keyword evidence="1" id="KW-0732">Signal</keyword>
<dbReference type="Gene3D" id="2.40.160.10">
    <property type="entry name" value="Porin"/>
    <property type="match status" value="1"/>
</dbReference>
<dbReference type="InterPro" id="IPR023614">
    <property type="entry name" value="Porin_dom_sf"/>
</dbReference>
<comment type="caution">
    <text evidence="2">The sequence shown here is derived from an EMBL/GenBank/DDBJ whole genome shotgun (WGS) entry which is preliminary data.</text>
</comment>
<dbReference type="EMBL" id="MFFM01000009">
    <property type="protein sequence ID" value="OGF14067.1"/>
    <property type="molecule type" value="Genomic_DNA"/>
</dbReference>
<gene>
    <name evidence="2" type="ORF">A2024_05925</name>
</gene>
<proteinExistence type="predicted"/>
<evidence type="ECO:0000256" key="1">
    <source>
        <dbReference type="SAM" id="SignalP"/>
    </source>
</evidence>
<evidence type="ECO:0000313" key="3">
    <source>
        <dbReference type="Proteomes" id="UP000177230"/>
    </source>
</evidence>
<reference evidence="2 3" key="1">
    <citation type="journal article" date="2016" name="Nat. Commun.">
        <title>Thousands of microbial genomes shed light on interconnected biogeochemical processes in an aquifer system.</title>
        <authorList>
            <person name="Anantharaman K."/>
            <person name="Brown C.T."/>
            <person name="Hug L.A."/>
            <person name="Sharon I."/>
            <person name="Castelle C.J."/>
            <person name="Probst A.J."/>
            <person name="Thomas B.C."/>
            <person name="Singh A."/>
            <person name="Wilkins M.J."/>
            <person name="Karaoz U."/>
            <person name="Brodie E.L."/>
            <person name="Williams K.H."/>
            <person name="Hubbard S.S."/>
            <person name="Banfield J.F."/>
        </authorList>
    </citation>
    <scope>NUCLEOTIDE SEQUENCE [LARGE SCALE GENOMIC DNA]</scope>
</reference>
<evidence type="ECO:0008006" key="4">
    <source>
        <dbReference type="Google" id="ProtNLM"/>
    </source>
</evidence>
<dbReference type="AlphaFoldDB" id="A0A1F5RHP7"/>
<dbReference type="Proteomes" id="UP000177230">
    <property type="component" value="Unassembled WGS sequence"/>
</dbReference>
<feature type="signal peptide" evidence="1">
    <location>
        <begin position="1"/>
        <end position="22"/>
    </location>
</feature>
<protein>
    <recommendedName>
        <fullName evidence="4">Porin domain-containing protein</fullName>
    </recommendedName>
</protein>
<accession>A0A1F5RHP7</accession>
<dbReference type="SUPFAM" id="SSF56935">
    <property type="entry name" value="Porins"/>
    <property type="match status" value="1"/>
</dbReference>
<evidence type="ECO:0000313" key="2">
    <source>
        <dbReference type="EMBL" id="OGF14067.1"/>
    </source>
</evidence>
<feature type="chain" id="PRO_5009520841" description="Porin domain-containing protein" evidence="1">
    <location>
        <begin position="23"/>
        <end position="327"/>
    </location>
</feature>
<name>A0A1F5RHP7_9BACT</name>
<sequence>MRKTIWIAVLAAALILPSITLAAAPVEVGLGTLRLGGNLQTVYGYSQTGKWSFAAKRVRLILNGDLPEQRLKYLIQLEALTSPALLDARIQAAGYLPQTDLMLGRFIPSFSLYMPRSTAALEMINYPVILTKYAMWRQMGIQTTTKLQPMELSIGVFNGYPANNYADNNKGKDLLFSATAKPAGFLQLLGYSWLGNSVQKGSQDTLKNRYGGGFSIEHKLGQSMLLTVRSEAIAGQDRLPFSGGLVKSGGYYAHLGLRPHPKIEVLTRWDKFDTERSDDGTAWLTLGANYYLSGTNAMIYANYMRKKVEQPGAPHNDEFAVQVQLAF</sequence>